<evidence type="ECO:0000256" key="7">
    <source>
        <dbReference type="SAM" id="MobiDB-lite"/>
    </source>
</evidence>
<keyword evidence="2 6" id="KW-0698">rRNA processing</keyword>
<dbReference type="Pfam" id="PF02527">
    <property type="entry name" value="GidB"/>
    <property type="match status" value="1"/>
</dbReference>
<keyword evidence="5 6" id="KW-0949">S-adenosyl-L-methionine</keyword>
<feature type="binding site" evidence="6">
    <location>
        <begin position="190"/>
        <end position="191"/>
    </location>
    <ligand>
        <name>S-adenosyl-L-methionine</name>
        <dbReference type="ChEBI" id="CHEBI:59789"/>
    </ligand>
</feature>
<feature type="binding site" evidence="6">
    <location>
        <position position="208"/>
    </location>
    <ligand>
        <name>S-adenosyl-L-methionine</name>
        <dbReference type="ChEBI" id="CHEBI:59789"/>
    </ligand>
</feature>
<dbReference type="Gene3D" id="3.40.50.150">
    <property type="entry name" value="Vaccinia Virus protein VP39"/>
    <property type="match status" value="1"/>
</dbReference>
<evidence type="ECO:0000313" key="8">
    <source>
        <dbReference type="EMBL" id="PMC61775.1"/>
    </source>
</evidence>
<evidence type="ECO:0000256" key="1">
    <source>
        <dbReference type="ARBA" id="ARBA00022490"/>
    </source>
</evidence>
<comment type="function">
    <text evidence="6">Specifically methylates the N7 position of a guanine in 16S rRNA.</text>
</comment>
<dbReference type="EMBL" id="PNHF01000021">
    <property type="protein sequence ID" value="PMC61775.1"/>
    <property type="molecule type" value="Genomic_DNA"/>
</dbReference>
<evidence type="ECO:0000256" key="4">
    <source>
        <dbReference type="ARBA" id="ARBA00022679"/>
    </source>
</evidence>
<dbReference type="Proteomes" id="UP000235363">
    <property type="component" value="Unassembled WGS sequence"/>
</dbReference>
<dbReference type="PANTHER" id="PTHR31760:SF0">
    <property type="entry name" value="S-ADENOSYL-L-METHIONINE-DEPENDENT METHYLTRANSFERASES SUPERFAMILY PROTEIN"/>
    <property type="match status" value="1"/>
</dbReference>
<comment type="similarity">
    <text evidence="6">Belongs to the methyltransferase superfamily. RNA methyltransferase RsmG family.</text>
</comment>
<sequence length="279" mass="29508">MGHAVRSWQDRGQIGVVSRETSCEGVAVSDSQKNEVAGVVENAEGAGTVTSADREVERNDTHSPAAVGEPDSGPDEAIDAAFGDRADVAEQYHAWLAEHATVRGLIGPREVPRLWDRHILNCAALADVIPEGAVVADIGSGAGLPGIPLAIARPDVSVILVEPLLRRTTFLDEVVADLGLSNVTVLRGRAEEKAVRKEVGLVDVVTSRAVAPLGKLAGWSLPLVKTGGNMIAMKGSTAAEEIERDAKQIRRSKGESPRIVEVGKGLLDTPTYVVEIRKN</sequence>
<evidence type="ECO:0000256" key="2">
    <source>
        <dbReference type="ARBA" id="ARBA00022552"/>
    </source>
</evidence>
<comment type="caution">
    <text evidence="8">The sequence shown here is derived from an EMBL/GenBank/DDBJ whole genome shotgun (WGS) entry which is preliminary data.</text>
</comment>
<dbReference type="PANTHER" id="PTHR31760">
    <property type="entry name" value="S-ADENOSYL-L-METHIONINE-DEPENDENT METHYLTRANSFERASES SUPERFAMILY PROTEIN"/>
    <property type="match status" value="1"/>
</dbReference>
<accession>A0A2N6SXG7</accession>
<keyword evidence="4 6" id="KW-0808">Transferase</keyword>
<reference evidence="8 9" key="1">
    <citation type="submission" date="2017-09" db="EMBL/GenBank/DDBJ databases">
        <title>Bacterial strain isolated from the female urinary microbiota.</title>
        <authorList>
            <person name="Thomas-White K."/>
            <person name="Kumar N."/>
            <person name="Forster S."/>
            <person name="Putonti C."/>
            <person name="Lawley T."/>
            <person name="Wolfe A.J."/>
        </authorList>
    </citation>
    <scope>NUCLEOTIDE SEQUENCE [LARGE SCALE GENOMIC DNA]</scope>
    <source>
        <strain evidence="8 9">UMB0908</strain>
    </source>
</reference>
<feature type="compositionally biased region" description="Basic and acidic residues" evidence="7">
    <location>
        <begin position="52"/>
        <end position="61"/>
    </location>
</feature>
<keyword evidence="1 6" id="KW-0963">Cytoplasm</keyword>
<organism evidence="8 9">
    <name type="scientific">Corynebacterium xerosis</name>
    <dbReference type="NCBI Taxonomy" id="1725"/>
    <lineage>
        <taxon>Bacteria</taxon>
        <taxon>Bacillati</taxon>
        <taxon>Actinomycetota</taxon>
        <taxon>Actinomycetes</taxon>
        <taxon>Mycobacteriales</taxon>
        <taxon>Corynebacteriaceae</taxon>
        <taxon>Corynebacterium</taxon>
    </lineage>
</organism>
<comment type="subcellular location">
    <subcellularLocation>
        <location evidence="6">Cytoplasm</location>
    </subcellularLocation>
</comment>
<dbReference type="GO" id="GO:0005829">
    <property type="term" value="C:cytosol"/>
    <property type="evidence" value="ECO:0007669"/>
    <property type="project" value="TreeGrafter"/>
</dbReference>
<protein>
    <recommendedName>
        <fullName evidence="6">Ribosomal RNA small subunit methyltransferase G</fullName>
        <ecNumber evidence="6">2.1.1.-</ecNumber>
    </recommendedName>
    <alternativeName>
        <fullName evidence="6">16S rRNA 7-methylguanosine methyltransferase</fullName>
        <shortName evidence="6">16S rRNA m7G methyltransferase</shortName>
    </alternativeName>
</protein>
<keyword evidence="3 6" id="KW-0489">Methyltransferase</keyword>
<evidence type="ECO:0000256" key="6">
    <source>
        <dbReference type="HAMAP-Rule" id="MF_00074"/>
    </source>
</evidence>
<dbReference type="AlphaFoldDB" id="A0A2N6SXG7"/>
<proteinExistence type="inferred from homology"/>
<dbReference type="SUPFAM" id="SSF53335">
    <property type="entry name" value="S-adenosyl-L-methionine-dependent methyltransferases"/>
    <property type="match status" value="1"/>
</dbReference>
<gene>
    <name evidence="6" type="primary">rsmG</name>
    <name evidence="8" type="ORF">CJ204_09240</name>
</gene>
<dbReference type="InterPro" id="IPR003682">
    <property type="entry name" value="rRNA_ssu_MeTfrase_G"/>
</dbReference>
<dbReference type="EC" id="2.1.1.-" evidence="6"/>
<dbReference type="GO" id="GO:0070043">
    <property type="term" value="F:rRNA (guanine-N7-)-methyltransferase activity"/>
    <property type="evidence" value="ECO:0007669"/>
    <property type="project" value="UniProtKB-UniRule"/>
</dbReference>
<evidence type="ECO:0000256" key="5">
    <source>
        <dbReference type="ARBA" id="ARBA00022691"/>
    </source>
</evidence>
<dbReference type="NCBIfam" id="TIGR00138">
    <property type="entry name" value="rsmG_gidB"/>
    <property type="match status" value="1"/>
</dbReference>
<feature type="binding site" evidence="6">
    <location>
        <position position="139"/>
    </location>
    <ligand>
        <name>S-adenosyl-L-methionine</name>
        <dbReference type="ChEBI" id="CHEBI:59789"/>
    </ligand>
</feature>
<feature type="region of interest" description="Disordered" evidence="7">
    <location>
        <begin position="37"/>
        <end position="77"/>
    </location>
</feature>
<evidence type="ECO:0000256" key="3">
    <source>
        <dbReference type="ARBA" id="ARBA00022603"/>
    </source>
</evidence>
<feature type="binding site" evidence="6">
    <location>
        <position position="144"/>
    </location>
    <ligand>
        <name>S-adenosyl-L-methionine</name>
        <dbReference type="ChEBI" id="CHEBI:59789"/>
    </ligand>
</feature>
<dbReference type="InterPro" id="IPR029063">
    <property type="entry name" value="SAM-dependent_MTases_sf"/>
</dbReference>
<name>A0A2N6SXG7_9CORY</name>
<dbReference type="HAMAP" id="MF_00074">
    <property type="entry name" value="16SrRNA_methyltr_G"/>
    <property type="match status" value="1"/>
</dbReference>
<dbReference type="CDD" id="cd02440">
    <property type="entry name" value="AdoMet_MTases"/>
    <property type="match status" value="1"/>
</dbReference>
<evidence type="ECO:0000313" key="9">
    <source>
        <dbReference type="Proteomes" id="UP000235363"/>
    </source>
</evidence>
<dbReference type="STRING" id="1725.WU86_08975"/>
<comment type="caution">
    <text evidence="6">Lacks conserved residue(s) required for the propagation of feature annotation.</text>
</comment>